<accession>A0A934K5P8</accession>
<dbReference type="InterPro" id="IPR002797">
    <property type="entry name" value="Polysacc_synth"/>
</dbReference>
<reference evidence="8 9" key="1">
    <citation type="journal article" date="2017" name="Nature">
        <title>Atmospheric trace gases support primary production in Antarctic desert surface soil.</title>
        <authorList>
            <person name="Ji M."/>
            <person name="Greening C."/>
            <person name="Vanwonterghem I."/>
            <person name="Carere C.R."/>
            <person name="Bay S.K."/>
            <person name="Steen J.A."/>
            <person name="Montgomery K."/>
            <person name="Lines T."/>
            <person name="Beardall J."/>
            <person name="van Dorst J."/>
            <person name="Snape I."/>
            <person name="Stott M.B."/>
            <person name="Hugenholtz P."/>
            <person name="Ferrari B.C."/>
        </authorList>
    </citation>
    <scope>NUCLEOTIDE SEQUENCE [LARGE SCALE GENOMIC DNA]</scope>
    <source>
        <strain evidence="8">RRmetagenome_bin12</strain>
    </source>
</reference>
<dbReference type="Proteomes" id="UP000606991">
    <property type="component" value="Unassembled WGS sequence"/>
</dbReference>
<dbReference type="PANTHER" id="PTHR30250:SF26">
    <property type="entry name" value="PSMA PROTEIN"/>
    <property type="match status" value="1"/>
</dbReference>
<feature type="transmembrane region" description="Helical" evidence="6">
    <location>
        <begin position="442"/>
        <end position="467"/>
    </location>
</feature>
<evidence type="ECO:0000256" key="6">
    <source>
        <dbReference type="SAM" id="Phobius"/>
    </source>
</evidence>
<feature type="transmembrane region" description="Helical" evidence="6">
    <location>
        <begin position="473"/>
        <end position="495"/>
    </location>
</feature>
<evidence type="ECO:0000313" key="9">
    <source>
        <dbReference type="Proteomes" id="UP000248724"/>
    </source>
</evidence>
<comment type="caution">
    <text evidence="8">The sequence shown here is derived from an EMBL/GenBank/DDBJ whole genome shotgun (WGS) entry which is preliminary data.</text>
</comment>
<dbReference type="GO" id="GO:0005886">
    <property type="term" value="C:plasma membrane"/>
    <property type="evidence" value="ECO:0007669"/>
    <property type="project" value="UniProtKB-SubCell"/>
</dbReference>
<evidence type="ECO:0000256" key="2">
    <source>
        <dbReference type="ARBA" id="ARBA00022475"/>
    </source>
</evidence>
<dbReference type="RefSeq" id="WP_337313725.1">
    <property type="nucleotide sequence ID" value="NZ_JAEKNS010000145.1"/>
</dbReference>
<gene>
    <name evidence="8" type="ORF">DLM65_08225</name>
    <name evidence="7" type="ORF">JF886_14550</name>
</gene>
<evidence type="ECO:0000256" key="1">
    <source>
        <dbReference type="ARBA" id="ARBA00004651"/>
    </source>
</evidence>
<organism evidence="8 9">
    <name type="scientific">Candidatus Aeolococcus gillhamiae</name>
    <dbReference type="NCBI Taxonomy" id="3127015"/>
    <lineage>
        <taxon>Bacteria</taxon>
        <taxon>Bacillati</taxon>
        <taxon>Candidatus Dormiibacterota</taxon>
        <taxon>Candidatus Dormibacteria</taxon>
        <taxon>Candidatus Aeolococcales</taxon>
        <taxon>Candidatus Aeolococcaceae</taxon>
        <taxon>Candidatus Aeolococcus</taxon>
    </lineage>
</organism>
<evidence type="ECO:0000256" key="3">
    <source>
        <dbReference type="ARBA" id="ARBA00022692"/>
    </source>
</evidence>
<dbReference type="EMBL" id="JAEKNS010000145">
    <property type="protein sequence ID" value="MBJ7596048.1"/>
    <property type="molecule type" value="Genomic_DNA"/>
</dbReference>
<feature type="transmembrane region" description="Helical" evidence="6">
    <location>
        <begin position="20"/>
        <end position="42"/>
    </location>
</feature>
<feature type="transmembrane region" description="Helical" evidence="6">
    <location>
        <begin position="137"/>
        <end position="159"/>
    </location>
</feature>
<protein>
    <submittedName>
        <fullName evidence="7">Oligosaccharide flippase family protein</fullName>
    </submittedName>
</protein>
<feature type="transmembrane region" description="Helical" evidence="6">
    <location>
        <begin position="359"/>
        <end position="378"/>
    </location>
</feature>
<dbReference type="Proteomes" id="UP000248724">
    <property type="component" value="Unassembled WGS sequence"/>
</dbReference>
<dbReference type="EMBL" id="QHBU01000153">
    <property type="protein sequence ID" value="PZR80409.1"/>
    <property type="molecule type" value="Genomic_DNA"/>
</dbReference>
<feature type="transmembrane region" description="Helical" evidence="6">
    <location>
        <begin position="95"/>
        <end position="117"/>
    </location>
</feature>
<evidence type="ECO:0000256" key="5">
    <source>
        <dbReference type="ARBA" id="ARBA00023136"/>
    </source>
</evidence>
<feature type="transmembrane region" description="Helical" evidence="6">
    <location>
        <begin position="193"/>
        <end position="214"/>
    </location>
</feature>
<keyword evidence="3 6" id="KW-0812">Transmembrane</keyword>
<accession>A0A2W5Z4Z7</accession>
<proteinExistence type="predicted"/>
<feature type="transmembrane region" description="Helical" evidence="6">
    <location>
        <begin position="385"/>
        <end position="403"/>
    </location>
</feature>
<feature type="transmembrane region" description="Helical" evidence="6">
    <location>
        <begin position="409"/>
        <end position="430"/>
    </location>
</feature>
<dbReference type="InterPro" id="IPR050833">
    <property type="entry name" value="Poly_Biosynth_Transport"/>
</dbReference>
<keyword evidence="5 6" id="KW-0472">Membrane</keyword>
<sequence length="515" mass="54142">MTQPAEPEVKHGRRVFRNTLITGVVGVLSLLLNFFVVAYAIGKLGADSYGVWVLALSFSVSAGYLSISDLGLQAGVVRFVADADGRGQRERIGEVVSSALAVLGGMALVAVAVLLAFSIGAEHLFHVPASLHSALRLLLVLLAAEALFSLPGLAFVGLLEGLQRYGWIKAVALTRQVLYTVLVVIVLGTGHDVVAFGALMVGSSMFAAVGYAVVSRVLCPELRVSPRLVRVVALRPLARFSAWVFVGRVNGVIWAQMDKVILATFVGTSVLTGYDVAARIQSAAAYPLSFTSSAVVPAAANLRAMGSTIRLQDLLVRGTRYTLALALPVTIAAMILARPLIVGWVGAGYADFAGPTQLFLTYQLVVCTATIPNTMLVGLGRVRAVAGYVTTAVVVNLVISVALAPHLGITGVIIGTLVGFGITAPLYIRLVLREVSMPLRVFLRDAIVPILPWAALFAAMVVVTAHIAQPGHLITVAACCVPAGVVYLGGVLRFAMSTEERAALLGFVLPSGRRT</sequence>
<dbReference type="PANTHER" id="PTHR30250">
    <property type="entry name" value="PST FAMILY PREDICTED COLANIC ACID TRANSPORTER"/>
    <property type="match status" value="1"/>
</dbReference>
<name>A0A2W5Z4Z7_9BACT</name>
<evidence type="ECO:0000313" key="10">
    <source>
        <dbReference type="Proteomes" id="UP000606991"/>
    </source>
</evidence>
<feature type="transmembrane region" description="Helical" evidence="6">
    <location>
        <begin position="48"/>
        <end position="67"/>
    </location>
</feature>
<reference evidence="8" key="2">
    <citation type="submission" date="2018-05" db="EMBL/GenBank/DDBJ databases">
        <authorList>
            <person name="Ferrari B."/>
        </authorList>
    </citation>
    <scope>NUCLEOTIDE SEQUENCE</scope>
    <source>
        <strain evidence="8">RRmetagenome_bin12</strain>
    </source>
</reference>
<evidence type="ECO:0000313" key="7">
    <source>
        <dbReference type="EMBL" id="MBJ7596048.1"/>
    </source>
</evidence>
<dbReference type="AlphaFoldDB" id="A0A2W5Z4Z7"/>
<comment type="subcellular location">
    <subcellularLocation>
        <location evidence="1">Cell membrane</location>
        <topology evidence="1">Multi-pass membrane protein</topology>
    </subcellularLocation>
</comment>
<feature type="transmembrane region" description="Helical" evidence="6">
    <location>
        <begin position="166"/>
        <end position="187"/>
    </location>
</feature>
<dbReference type="Pfam" id="PF01943">
    <property type="entry name" value="Polysacc_synt"/>
    <property type="match status" value="1"/>
</dbReference>
<evidence type="ECO:0000256" key="4">
    <source>
        <dbReference type="ARBA" id="ARBA00022989"/>
    </source>
</evidence>
<feature type="transmembrane region" description="Helical" evidence="6">
    <location>
        <begin position="323"/>
        <end position="347"/>
    </location>
</feature>
<evidence type="ECO:0000313" key="8">
    <source>
        <dbReference type="EMBL" id="PZR80409.1"/>
    </source>
</evidence>
<keyword evidence="4 6" id="KW-1133">Transmembrane helix</keyword>
<keyword evidence="2" id="KW-1003">Cell membrane</keyword>
<reference evidence="7 10" key="3">
    <citation type="submission" date="2020-10" db="EMBL/GenBank/DDBJ databases">
        <title>Ca. Dormibacterota MAGs.</title>
        <authorList>
            <person name="Montgomery K."/>
        </authorList>
    </citation>
    <scope>NUCLEOTIDE SEQUENCE [LARGE SCALE GENOMIC DNA]</scope>
    <source>
        <strain evidence="7">SC8812_S17_18</strain>
    </source>
</reference>